<feature type="region of interest" description="Disordered" evidence="1">
    <location>
        <begin position="217"/>
        <end position="246"/>
    </location>
</feature>
<proteinExistence type="predicted"/>
<name>A0A562NL60_9RHOB</name>
<gene>
    <name evidence="2" type="ORF">IQ24_02827</name>
</gene>
<sequence>MSKDDGQNRGPDDPQFPDRSIGHLVHLSDFGEPQAKRVLTELRSYWEELRHGRAIPARADVEPKGIRRGLDYAFVLERIAPGAARIRLAGRHLVDLLGMEVRGMPICAVVNPSSRGLFSDVLETVFKGPQIAQLTLRSEAGYGRAAMSGHMLILPLKSDLGDVTRALGCVIGLGEVGRAPRRFDLVSHELTPVIPGAEIIQPTASAAGFAEPSSPWQAASRAVEAPASPEERRAQFRVISSDAPKG</sequence>
<dbReference type="Proteomes" id="UP000316225">
    <property type="component" value="Unassembled WGS sequence"/>
</dbReference>
<dbReference type="OrthoDB" id="8478628at2"/>
<accession>A0A562NL60</accession>
<dbReference type="Pfam" id="PF07310">
    <property type="entry name" value="PAS_5"/>
    <property type="match status" value="1"/>
</dbReference>
<comment type="caution">
    <text evidence="2">The sequence shown here is derived from an EMBL/GenBank/DDBJ whole genome shotgun (WGS) entry which is preliminary data.</text>
</comment>
<dbReference type="AlphaFoldDB" id="A0A562NL60"/>
<dbReference type="InterPro" id="IPR009922">
    <property type="entry name" value="DUF1457"/>
</dbReference>
<evidence type="ECO:0008006" key="4">
    <source>
        <dbReference type="Google" id="ProtNLM"/>
    </source>
</evidence>
<evidence type="ECO:0000256" key="1">
    <source>
        <dbReference type="SAM" id="MobiDB-lite"/>
    </source>
</evidence>
<organism evidence="2 3">
    <name type="scientific">Paracoccus sulfuroxidans</name>
    <dbReference type="NCBI Taxonomy" id="384678"/>
    <lineage>
        <taxon>Bacteria</taxon>
        <taxon>Pseudomonadati</taxon>
        <taxon>Pseudomonadota</taxon>
        <taxon>Alphaproteobacteria</taxon>
        <taxon>Rhodobacterales</taxon>
        <taxon>Paracoccaceae</taxon>
        <taxon>Paracoccus</taxon>
    </lineage>
</organism>
<reference evidence="2 3" key="1">
    <citation type="journal article" date="2015" name="Stand. Genomic Sci.">
        <title>Genomic Encyclopedia of Bacterial and Archaeal Type Strains, Phase III: the genomes of soil and plant-associated and newly described type strains.</title>
        <authorList>
            <person name="Whitman W.B."/>
            <person name="Woyke T."/>
            <person name="Klenk H.P."/>
            <person name="Zhou Y."/>
            <person name="Lilburn T.G."/>
            <person name="Beck B.J."/>
            <person name="De Vos P."/>
            <person name="Vandamme P."/>
            <person name="Eisen J.A."/>
            <person name="Garrity G."/>
            <person name="Hugenholtz P."/>
            <person name="Kyrpides N.C."/>
        </authorList>
    </citation>
    <scope>NUCLEOTIDE SEQUENCE [LARGE SCALE GENOMIC DNA]</scope>
    <source>
        <strain evidence="2 3">CGMCC 1.5364</strain>
    </source>
</reference>
<protein>
    <recommendedName>
        <fullName evidence="4">PAS domain-containing protein</fullName>
    </recommendedName>
</protein>
<dbReference type="EMBL" id="VLKU01000008">
    <property type="protein sequence ID" value="TWI32945.1"/>
    <property type="molecule type" value="Genomic_DNA"/>
</dbReference>
<dbReference type="RefSeq" id="WP_145398881.1">
    <property type="nucleotide sequence ID" value="NZ_VLKU01000008.1"/>
</dbReference>
<evidence type="ECO:0000313" key="3">
    <source>
        <dbReference type="Proteomes" id="UP000316225"/>
    </source>
</evidence>
<keyword evidence="3" id="KW-1185">Reference proteome</keyword>
<evidence type="ECO:0000313" key="2">
    <source>
        <dbReference type="EMBL" id="TWI32945.1"/>
    </source>
</evidence>